<dbReference type="Proteomes" id="UP000004430">
    <property type="component" value="Unassembled WGS sequence"/>
</dbReference>
<evidence type="ECO:0000313" key="2">
    <source>
        <dbReference type="Proteomes" id="UP000004430"/>
    </source>
</evidence>
<accession>A0AAV3BF59</accession>
<protein>
    <submittedName>
        <fullName evidence="1">Uncharacterized protein</fullName>
    </submittedName>
</protein>
<reference evidence="1 2" key="2">
    <citation type="submission" date="2010-03" db="EMBL/GenBank/DDBJ databases">
        <authorList>
            <person name="Payne S.H."/>
            <person name="Sutton G.G."/>
        </authorList>
    </citation>
    <scope>NUCLEOTIDE SEQUENCE [LARGE SCALE GENOMIC DNA]</scope>
    <source>
        <strain evidence="1 2">IP275</strain>
    </source>
</reference>
<gene>
    <name evidence="1" type="ORF">YPIP275_1189</name>
</gene>
<comment type="caution">
    <text evidence="1">The sequence shown here is derived from an EMBL/GenBank/DDBJ whole genome shotgun (WGS) entry which is preliminary data.</text>
</comment>
<name>A0AAV3BF59_YERPE</name>
<organism evidence="1 2">
    <name type="scientific">Yersinia pestis biovar Orientalis str. IP275</name>
    <dbReference type="NCBI Taxonomy" id="373665"/>
    <lineage>
        <taxon>Bacteria</taxon>
        <taxon>Pseudomonadati</taxon>
        <taxon>Pseudomonadota</taxon>
        <taxon>Gammaproteobacteria</taxon>
        <taxon>Enterobacterales</taxon>
        <taxon>Yersiniaceae</taxon>
        <taxon>Yersinia</taxon>
    </lineage>
</organism>
<dbReference type="EMBL" id="AAOS02000013">
    <property type="protein sequence ID" value="EDR32403.1"/>
    <property type="molecule type" value="Genomic_DNA"/>
</dbReference>
<proteinExistence type="predicted"/>
<evidence type="ECO:0000313" key="1">
    <source>
        <dbReference type="EMBL" id="EDR32403.1"/>
    </source>
</evidence>
<sequence length="39" mass="4403">MDKSKKLNSAKRIFTYMFVSLNKLSGVDMIGVAHYKLPA</sequence>
<dbReference type="AlphaFoldDB" id="A0AAV3BF59"/>
<reference evidence="1 2" key="1">
    <citation type="submission" date="2008-01" db="EMBL/GenBank/DDBJ databases">
        <title>Yersinia pestis Strain IP275 project at JCVI/TIGR.</title>
        <authorList>
            <person name="Ravel J."/>
            <person name="Eppinger M."/>
            <person name="Fricke W.F."/>
            <person name="Rosovitz M."/>
            <person name="Lindler L.E."/>
            <person name="Bearden S."/>
            <person name="Shriefer M."/>
        </authorList>
    </citation>
    <scope>NUCLEOTIDE SEQUENCE [LARGE SCALE GENOMIC DNA]</scope>
    <source>
        <strain evidence="1 2">IP275</strain>
    </source>
</reference>